<dbReference type="InterPro" id="IPR011231">
    <property type="entry name" value="Phage_VT1-Sakai_H0018"/>
</dbReference>
<organism evidence="1 2">
    <name type="scientific">Tribonema minus</name>
    <dbReference type="NCBI Taxonomy" id="303371"/>
    <lineage>
        <taxon>Eukaryota</taxon>
        <taxon>Sar</taxon>
        <taxon>Stramenopiles</taxon>
        <taxon>Ochrophyta</taxon>
        <taxon>PX clade</taxon>
        <taxon>Xanthophyceae</taxon>
        <taxon>Tribonematales</taxon>
        <taxon>Tribonemataceae</taxon>
        <taxon>Tribonema</taxon>
    </lineage>
</organism>
<name>A0A835Z1G6_9STRA</name>
<dbReference type="PIRSF" id="PIRSF030771">
    <property type="entry name" value="UCP030771"/>
    <property type="match status" value="1"/>
</dbReference>
<dbReference type="Proteomes" id="UP000664859">
    <property type="component" value="Unassembled WGS sequence"/>
</dbReference>
<dbReference type="EMBL" id="JAFCMP010000221">
    <property type="protein sequence ID" value="KAG5183305.1"/>
    <property type="molecule type" value="Genomic_DNA"/>
</dbReference>
<dbReference type="AlphaFoldDB" id="A0A835Z1G6"/>
<protein>
    <submittedName>
        <fullName evidence="1">Bacteriophage VT1-sakai</fullName>
    </submittedName>
</protein>
<evidence type="ECO:0000313" key="2">
    <source>
        <dbReference type="Proteomes" id="UP000664859"/>
    </source>
</evidence>
<keyword evidence="2" id="KW-1185">Reference proteome</keyword>
<dbReference type="Pfam" id="PF09956">
    <property type="entry name" value="Phage_cement_2"/>
    <property type="match status" value="1"/>
</dbReference>
<reference evidence="1" key="1">
    <citation type="submission" date="2021-02" db="EMBL/GenBank/DDBJ databases">
        <title>First Annotated Genome of the Yellow-green Alga Tribonema minus.</title>
        <authorList>
            <person name="Mahan K.M."/>
        </authorList>
    </citation>
    <scope>NUCLEOTIDE SEQUENCE</scope>
    <source>
        <strain evidence="1">UTEX B ZZ1240</strain>
    </source>
</reference>
<proteinExistence type="predicted"/>
<accession>A0A835Z1G6</accession>
<gene>
    <name evidence="1" type="ORF">JKP88DRAFT_290455</name>
</gene>
<sequence>MAKNYIQPGSVVTVTAPADVTSGSGVLIGTLFGVATHDAKSGEPLELKTDGVWELAKTSAQAWATVGLAIYSTAAGVLTTTATDNVLVGKNLVAAANPSPTGTVRLNG</sequence>
<evidence type="ECO:0000313" key="1">
    <source>
        <dbReference type="EMBL" id="KAG5183305.1"/>
    </source>
</evidence>
<comment type="caution">
    <text evidence="1">The sequence shown here is derived from an EMBL/GenBank/DDBJ whole genome shotgun (WGS) entry which is preliminary data.</text>
</comment>